<evidence type="ECO:0000313" key="4">
    <source>
        <dbReference type="Proteomes" id="UP001595925"/>
    </source>
</evidence>
<dbReference type="InterPro" id="IPR006016">
    <property type="entry name" value="UspA"/>
</dbReference>
<sequence length="303" mass="32363">MNEPPTDEPVLVAVANPDHVEQLVRTASDLARAAGVGVRIVSVVAKPHGSPFSIYSDETIVEQYAHDTQAVLEAAIAIAPGDVPVEREVVVDRSVADGVLSEVRRVEPRALVIGWHERSSRTDALLGTNLDRLIERAPCDLYVERIGYEADGVDSVLVPVAGGPHVRPAAAAAKAIAARNDATVSVLSVADPGGEDGTNHEGAADEAIEEAVEHVETAPGPDVRIETRLERGDDVSAVLVEAAADHDVVVFGVTRRSGIHRRLVGSIPQVVLPRIDETVLLSRAGDAVGRPRLRRLARFWRRP</sequence>
<dbReference type="Pfam" id="PF00582">
    <property type="entry name" value="Usp"/>
    <property type="match status" value="2"/>
</dbReference>
<dbReference type="Proteomes" id="UP001595925">
    <property type="component" value="Unassembled WGS sequence"/>
</dbReference>
<dbReference type="PANTHER" id="PTHR46268">
    <property type="entry name" value="STRESS RESPONSE PROTEIN NHAX"/>
    <property type="match status" value="1"/>
</dbReference>
<evidence type="ECO:0000313" key="3">
    <source>
        <dbReference type="EMBL" id="MFC4986571.1"/>
    </source>
</evidence>
<dbReference type="Gene3D" id="3.40.50.12370">
    <property type="match status" value="1"/>
</dbReference>
<dbReference type="AlphaFoldDB" id="A0ABD5Q9Z5"/>
<feature type="domain" description="UspA" evidence="2">
    <location>
        <begin position="154"/>
        <end position="281"/>
    </location>
</feature>
<name>A0ABD5Q9Z5_9EURY</name>
<comment type="similarity">
    <text evidence="1">Belongs to the universal stress protein A family.</text>
</comment>
<reference evidence="3 4" key="1">
    <citation type="journal article" date="2019" name="Int. J. Syst. Evol. Microbiol.">
        <title>The Global Catalogue of Microorganisms (GCM) 10K type strain sequencing project: providing services to taxonomists for standard genome sequencing and annotation.</title>
        <authorList>
            <consortium name="The Broad Institute Genomics Platform"/>
            <consortium name="The Broad Institute Genome Sequencing Center for Infectious Disease"/>
            <person name="Wu L."/>
            <person name="Ma J."/>
        </authorList>
    </citation>
    <scope>NUCLEOTIDE SEQUENCE [LARGE SCALE GENOMIC DNA]</scope>
    <source>
        <strain evidence="3 4">CGMCC 1.15824</strain>
    </source>
</reference>
<evidence type="ECO:0000259" key="2">
    <source>
        <dbReference type="Pfam" id="PF00582"/>
    </source>
</evidence>
<accession>A0ABD5Q9Z5</accession>
<dbReference type="CDD" id="cd00293">
    <property type="entry name" value="USP-like"/>
    <property type="match status" value="2"/>
</dbReference>
<keyword evidence="4" id="KW-1185">Reference proteome</keyword>
<dbReference type="RefSeq" id="WP_224828045.1">
    <property type="nucleotide sequence ID" value="NZ_JAIVEF010000003.1"/>
</dbReference>
<protein>
    <submittedName>
        <fullName evidence="3">Universal stress protein</fullName>
    </submittedName>
</protein>
<proteinExistence type="inferred from homology"/>
<organism evidence="3 4">
    <name type="scientific">Saliphagus infecundisoli</name>
    <dbReference type="NCBI Taxonomy" id="1849069"/>
    <lineage>
        <taxon>Archaea</taxon>
        <taxon>Methanobacteriati</taxon>
        <taxon>Methanobacteriota</taxon>
        <taxon>Stenosarchaea group</taxon>
        <taxon>Halobacteria</taxon>
        <taxon>Halobacteriales</taxon>
        <taxon>Natrialbaceae</taxon>
        <taxon>Saliphagus</taxon>
    </lineage>
</organism>
<comment type="caution">
    <text evidence="3">The sequence shown here is derived from an EMBL/GenBank/DDBJ whole genome shotgun (WGS) entry which is preliminary data.</text>
</comment>
<gene>
    <name evidence="3" type="ORF">ACFPFO_02005</name>
</gene>
<dbReference type="PANTHER" id="PTHR46268:SF6">
    <property type="entry name" value="UNIVERSAL STRESS PROTEIN UP12"/>
    <property type="match status" value="1"/>
</dbReference>
<dbReference type="SUPFAM" id="SSF52402">
    <property type="entry name" value="Adenine nucleotide alpha hydrolases-like"/>
    <property type="match status" value="2"/>
</dbReference>
<dbReference type="EMBL" id="JBHSJG010000005">
    <property type="protein sequence ID" value="MFC4986571.1"/>
    <property type="molecule type" value="Genomic_DNA"/>
</dbReference>
<evidence type="ECO:0000256" key="1">
    <source>
        <dbReference type="ARBA" id="ARBA00008791"/>
    </source>
</evidence>
<feature type="domain" description="UspA" evidence="2">
    <location>
        <begin position="9"/>
        <end position="143"/>
    </location>
</feature>